<dbReference type="EMBL" id="JADYXP020000010">
    <property type="protein sequence ID" value="KAL0115954.1"/>
    <property type="molecule type" value="Genomic_DNA"/>
</dbReference>
<gene>
    <name evidence="1" type="ORF">PUN28_011075</name>
</gene>
<comment type="caution">
    <text evidence="1">The sequence shown here is derived from an EMBL/GenBank/DDBJ whole genome shotgun (WGS) entry which is preliminary data.</text>
</comment>
<protein>
    <submittedName>
        <fullName evidence="1">Uncharacterized protein</fullName>
    </submittedName>
</protein>
<sequence length="73" mass="8530">MINSGRVRLFNLIRRWRPRSTPTGINIIRSRNCGQNFLRKNVTSVEIIRCETLVAKYRARRRVVGTLLCSNDL</sequence>
<evidence type="ECO:0000313" key="1">
    <source>
        <dbReference type="EMBL" id="KAL0115954.1"/>
    </source>
</evidence>
<name>A0AAW2FLN8_9HYME</name>
<organism evidence="1 2">
    <name type="scientific">Cardiocondyla obscurior</name>
    <dbReference type="NCBI Taxonomy" id="286306"/>
    <lineage>
        <taxon>Eukaryota</taxon>
        <taxon>Metazoa</taxon>
        <taxon>Ecdysozoa</taxon>
        <taxon>Arthropoda</taxon>
        <taxon>Hexapoda</taxon>
        <taxon>Insecta</taxon>
        <taxon>Pterygota</taxon>
        <taxon>Neoptera</taxon>
        <taxon>Endopterygota</taxon>
        <taxon>Hymenoptera</taxon>
        <taxon>Apocrita</taxon>
        <taxon>Aculeata</taxon>
        <taxon>Formicoidea</taxon>
        <taxon>Formicidae</taxon>
        <taxon>Myrmicinae</taxon>
        <taxon>Cardiocondyla</taxon>
    </lineage>
</organism>
<accession>A0AAW2FLN8</accession>
<dbReference type="AlphaFoldDB" id="A0AAW2FLN8"/>
<reference evidence="1 2" key="1">
    <citation type="submission" date="2023-03" db="EMBL/GenBank/DDBJ databases">
        <title>High recombination rates correlate with genetic variation in Cardiocondyla obscurior ants.</title>
        <authorList>
            <person name="Errbii M."/>
        </authorList>
    </citation>
    <scope>NUCLEOTIDE SEQUENCE [LARGE SCALE GENOMIC DNA]</scope>
    <source>
        <strain evidence="1">Alpha-2009</strain>
        <tissue evidence="1">Whole body</tissue>
    </source>
</reference>
<keyword evidence="2" id="KW-1185">Reference proteome</keyword>
<dbReference type="Proteomes" id="UP001430953">
    <property type="component" value="Unassembled WGS sequence"/>
</dbReference>
<proteinExistence type="predicted"/>
<evidence type="ECO:0000313" key="2">
    <source>
        <dbReference type="Proteomes" id="UP001430953"/>
    </source>
</evidence>